<sequence>MHHIFSHFRLTFLSTMFAKNACINKEDQVLIDREYFQKYFGDKFLEENGQIKFEFFANLYPLIDKSEKNLSVNEQDKLINKFIGELETRLNRTRIMLDQQFMDNALRSEMDRFNSENKLITKANKKNNNGEKKEIIKIDDVKDDGELREYLDKIYHQDDDVKALRKEAIQWVEKQVKTWLNKQCSSVGIKYQADYSMIVGGSSLLETATSDSDLDIIFLLPNRCLIPNEVKECNECKLDFNSGRFCQEHDFIFGDGVDTFNSTMKKLENDMEDLKVNAIPYGRVPLIEIQYKKIEIDIMFAINASKINTSYGDLTNYASRKIILDNLRKIDTIIEEMANTDEKKVLTKSVIILAG</sequence>
<organism evidence="1 2">
    <name type="scientific">Meloidogyne javanica</name>
    <name type="common">Root-knot nematode worm</name>
    <dbReference type="NCBI Taxonomy" id="6303"/>
    <lineage>
        <taxon>Eukaryota</taxon>
        <taxon>Metazoa</taxon>
        <taxon>Ecdysozoa</taxon>
        <taxon>Nematoda</taxon>
        <taxon>Chromadorea</taxon>
        <taxon>Rhabditida</taxon>
        <taxon>Tylenchina</taxon>
        <taxon>Tylenchomorpha</taxon>
        <taxon>Tylenchoidea</taxon>
        <taxon>Meloidogynidae</taxon>
        <taxon>Meloidogyninae</taxon>
        <taxon>Meloidogyne</taxon>
        <taxon>Meloidogyne incognita group</taxon>
    </lineage>
</organism>
<name>A0A915M831_MELJA</name>
<dbReference type="WBParaSite" id="scaffold3005_cov229.g5802">
    <property type="protein sequence ID" value="scaffold3005_cov229.g5802"/>
    <property type="gene ID" value="scaffold3005_cov229.g5802"/>
</dbReference>
<evidence type="ECO:0000313" key="2">
    <source>
        <dbReference type="WBParaSite" id="scaffold3005_cov229.g5802"/>
    </source>
</evidence>
<protein>
    <submittedName>
        <fullName evidence="2">Polymerase nucleotidyl transferase domain-containing protein</fullName>
    </submittedName>
</protein>
<keyword evidence="1" id="KW-1185">Reference proteome</keyword>
<accession>A0A915M831</accession>
<dbReference type="InterPro" id="IPR043519">
    <property type="entry name" value="NT_sf"/>
</dbReference>
<dbReference type="AlphaFoldDB" id="A0A915M831"/>
<reference evidence="2" key="1">
    <citation type="submission" date="2022-11" db="UniProtKB">
        <authorList>
            <consortium name="WormBaseParasite"/>
        </authorList>
    </citation>
    <scope>IDENTIFICATION</scope>
</reference>
<dbReference type="Proteomes" id="UP000887561">
    <property type="component" value="Unplaced"/>
</dbReference>
<proteinExistence type="predicted"/>
<dbReference type="Gene3D" id="3.30.460.10">
    <property type="entry name" value="Beta Polymerase, domain 2"/>
    <property type="match status" value="1"/>
</dbReference>
<evidence type="ECO:0000313" key="1">
    <source>
        <dbReference type="Proteomes" id="UP000887561"/>
    </source>
</evidence>
<dbReference type="SUPFAM" id="SSF81301">
    <property type="entry name" value="Nucleotidyltransferase"/>
    <property type="match status" value="1"/>
</dbReference>